<dbReference type="PATRIC" id="fig|1121307.3.peg.2559"/>
<organism evidence="2 3">
    <name type="scientific">Clostridium cylindrosporum DSM 605</name>
    <dbReference type="NCBI Taxonomy" id="1121307"/>
    <lineage>
        <taxon>Bacteria</taxon>
        <taxon>Bacillati</taxon>
        <taxon>Bacillota</taxon>
        <taxon>Clostridia</taxon>
        <taxon>Eubacteriales</taxon>
        <taxon>Clostridiaceae</taxon>
        <taxon>Clostridium</taxon>
    </lineage>
</organism>
<dbReference type="RefSeq" id="WP_048569179.1">
    <property type="nucleotide sequence ID" value="NZ_LFVU01000001.1"/>
</dbReference>
<dbReference type="Proteomes" id="UP000036756">
    <property type="component" value="Unassembled WGS sequence"/>
</dbReference>
<gene>
    <name evidence="2" type="ORF">CLCY_8c01030</name>
</gene>
<feature type="coiled-coil region" evidence="1">
    <location>
        <begin position="5"/>
        <end position="32"/>
    </location>
</feature>
<accession>A0A0J8G703</accession>
<protein>
    <submittedName>
        <fullName evidence="2">Uncharacterized protein</fullName>
    </submittedName>
</protein>
<dbReference type="OrthoDB" id="1949945at2"/>
<reference evidence="2 3" key="1">
    <citation type="submission" date="2015-06" db="EMBL/GenBank/DDBJ databases">
        <title>Draft genome sequence of the purine-degrading Clostridium cylindrosporum HC-1 (DSM 605).</title>
        <authorList>
            <person name="Poehlein A."/>
            <person name="Schiel-Bengelsdorf B."/>
            <person name="Bengelsdorf F."/>
            <person name="Daniel R."/>
            <person name="Duerre P."/>
        </authorList>
    </citation>
    <scope>NUCLEOTIDE SEQUENCE [LARGE SCALE GENOMIC DNA]</scope>
    <source>
        <strain evidence="2 3">DSM 605</strain>
    </source>
</reference>
<evidence type="ECO:0000313" key="3">
    <source>
        <dbReference type="Proteomes" id="UP000036756"/>
    </source>
</evidence>
<name>A0A0J8G703_CLOCY</name>
<proteinExistence type="predicted"/>
<keyword evidence="1" id="KW-0175">Coiled coil</keyword>
<evidence type="ECO:0000313" key="2">
    <source>
        <dbReference type="EMBL" id="KMT23366.1"/>
    </source>
</evidence>
<dbReference type="EMBL" id="LFVU01000001">
    <property type="protein sequence ID" value="KMT23366.1"/>
    <property type="molecule type" value="Genomic_DNA"/>
</dbReference>
<sequence length="354" mass="41187">MANDNEDLDYEINKLLNEISKASKKIDHEDGNFGDEFQEFVSDGCCDTLKGGKLASSPCDSCSKKRAIVRAWRRVCNIKYIPPYVDEDCRDFKLALIIEKIEPQIVEKVFKFLIYRVSISEIVGCIDDPEWKVQAESILRANGYYNFIRKEFGNFGKEEILQLLFDVNFCCFDYQNKRTLTDSECVTMLKYYIVYVLRDKIKESIVKISELIELDLEYKIAVIEGEIRYIIKCLLEQLVITPFEGGSYTITNFNKIGSLTQLLEIFNGLNCGKHDQRNDFKHIRDTINKYEKVLRTSFDFLNRKIRQIECLMNQRRFIVGVTGICGRGRFEDESPDIIIPPKPVIILNPRDSYN</sequence>
<comment type="caution">
    <text evidence="2">The sequence shown here is derived from an EMBL/GenBank/DDBJ whole genome shotgun (WGS) entry which is preliminary data.</text>
</comment>
<keyword evidence="3" id="KW-1185">Reference proteome</keyword>
<dbReference type="STRING" id="1121307.CLCY_8c01030"/>
<evidence type="ECO:0000256" key="1">
    <source>
        <dbReference type="SAM" id="Coils"/>
    </source>
</evidence>
<dbReference type="AlphaFoldDB" id="A0A0J8G703"/>